<feature type="transmembrane region" description="Helical" evidence="8">
    <location>
        <begin position="15"/>
        <end position="37"/>
    </location>
</feature>
<evidence type="ECO:0000256" key="5">
    <source>
        <dbReference type="ARBA" id="ARBA00023004"/>
    </source>
</evidence>
<protein>
    <submittedName>
        <fullName evidence="10">Cytochrome c</fullName>
    </submittedName>
</protein>
<evidence type="ECO:0000256" key="8">
    <source>
        <dbReference type="SAM" id="Phobius"/>
    </source>
</evidence>
<dbReference type="InterPro" id="IPR002327">
    <property type="entry name" value="Cyt_c_1A/1B"/>
</dbReference>
<sequence length="209" mass="21392">MAHSSGNDPLFSNKIFAALLIGALSVMVISTFSSSLFPGAGHGGHGDHAKPAYTIAVAETAGATEAVVEEGPSLAELLAVADAGKGARQFAKCKSCHTVNEGGNNGTGPNLHAIMGAPVAAREGYRYSAALVEHGGTWSYELMDAWLANPKGTIPGNKMSFAGLRRPDQRADLIAYLRSLSPDAPPLPAVEAAADEAPADIAAEAAEGR</sequence>
<comment type="caution">
    <text evidence="10">The sequence shown here is derived from an EMBL/GenBank/DDBJ whole genome shotgun (WGS) entry which is preliminary data.</text>
</comment>
<name>A0A3M0BW53_9PROT</name>
<evidence type="ECO:0000256" key="6">
    <source>
        <dbReference type="PROSITE-ProRule" id="PRU00433"/>
    </source>
</evidence>
<evidence type="ECO:0000256" key="7">
    <source>
        <dbReference type="SAM" id="MobiDB-lite"/>
    </source>
</evidence>
<dbReference type="GO" id="GO:0020037">
    <property type="term" value="F:heme binding"/>
    <property type="evidence" value="ECO:0007669"/>
    <property type="project" value="InterPro"/>
</dbReference>
<dbReference type="PROSITE" id="PS51007">
    <property type="entry name" value="CYTC"/>
    <property type="match status" value="1"/>
</dbReference>
<dbReference type="Pfam" id="PF00034">
    <property type="entry name" value="Cytochrom_C"/>
    <property type="match status" value="1"/>
</dbReference>
<keyword evidence="8" id="KW-0472">Membrane</keyword>
<evidence type="ECO:0000313" key="10">
    <source>
        <dbReference type="EMBL" id="RMB00647.1"/>
    </source>
</evidence>
<feature type="domain" description="Cytochrome c" evidence="9">
    <location>
        <begin position="81"/>
        <end position="181"/>
    </location>
</feature>
<dbReference type="InterPro" id="IPR009056">
    <property type="entry name" value="Cyt_c-like_dom"/>
</dbReference>
<evidence type="ECO:0000256" key="4">
    <source>
        <dbReference type="ARBA" id="ARBA00022982"/>
    </source>
</evidence>
<dbReference type="SUPFAM" id="SSF46626">
    <property type="entry name" value="Cytochrome c"/>
    <property type="match status" value="1"/>
</dbReference>
<feature type="compositionally biased region" description="Low complexity" evidence="7">
    <location>
        <begin position="199"/>
        <end position="209"/>
    </location>
</feature>
<feature type="region of interest" description="Disordered" evidence="7">
    <location>
        <begin position="187"/>
        <end position="209"/>
    </location>
</feature>
<keyword evidence="1" id="KW-0813">Transport</keyword>
<evidence type="ECO:0000256" key="2">
    <source>
        <dbReference type="ARBA" id="ARBA00022617"/>
    </source>
</evidence>
<dbReference type="InterPro" id="IPR036909">
    <property type="entry name" value="Cyt_c-like_dom_sf"/>
</dbReference>
<accession>A0A3M0BW53</accession>
<evidence type="ECO:0000256" key="3">
    <source>
        <dbReference type="ARBA" id="ARBA00022723"/>
    </source>
</evidence>
<dbReference type="GO" id="GO:0046872">
    <property type="term" value="F:metal ion binding"/>
    <property type="evidence" value="ECO:0007669"/>
    <property type="project" value="UniProtKB-KW"/>
</dbReference>
<dbReference type="Proteomes" id="UP000271227">
    <property type="component" value="Unassembled WGS sequence"/>
</dbReference>
<keyword evidence="11" id="KW-1185">Reference proteome</keyword>
<dbReference type="PRINTS" id="PR00604">
    <property type="entry name" value="CYTCHRMECIAB"/>
</dbReference>
<dbReference type="RefSeq" id="WP_211332350.1">
    <property type="nucleotide sequence ID" value="NZ_REFR01000017.1"/>
</dbReference>
<evidence type="ECO:0000259" key="9">
    <source>
        <dbReference type="PROSITE" id="PS51007"/>
    </source>
</evidence>
<evidence type="ECO:0000256" key="1">
    <source>
        <dbReference type="ARBA" id="ARBA00022448"/>
    </source>
</evidence>
<dbReference type="Gene3D" id="1.10.760.10">
    <property type="entry name" value="Cytochrome c-like domain"/>
    <property type="match status" value="1"/>
</dbReference>
<reference evidence="10 11" key="1">
    <citation type="submission" date="2018-10" db="EMBL/GenBank/DDBJ databases">
        <title>Genomic Encyclopedia of Archaeal and Bacterial Type Strains, Phase II (KMG-II): from individual species to whole genera.</title>
        <authorList>
            <person name="Goeker M."/>
        </authorList>
    </citation>
    <scope>NUCLEOTIDE SEQUENCE [LARGE SCALE GENOMIC DNA]</scope>
    <source>
        <strain evidence="10 11">DSM 25217</strain>
    </source>
</reference>
<keyword evidence="3 6" id="KW-0479">Metal-binding</keyword>
<dbReference type="PANTHER" id="PTHR11961">
    <property type="entry name" value="CYTOCHROME C"/>
    <property type="match status" value="1"/>
</dbReference>
<keyword evidence="8" id="KW-1133">Transmembrane helix</keyword>
<proteinExistence type="predicted"/>
<dbReference type="GO" id="GO:0009055">
    <property type="term" value="F:electron transfer activity"/>
    <property type="evidence" value="ECO:0007669"/>
    <property type="project" value="InterPro"/>
</dbReference>
<gene>
    <name evidence="10" type="ORF">BXY39_3835</name>
</gene>
<dbReference type="EMBL" id="REFR01000017">
    <property type="protein sequence ID" value="RMB00647.1"/>
    <property type="molecule type" value="Genomic_DNA"/>
</dbReference>
<dbReference type="InParanoid" id="A0A3M0BW53"/>
<keyword evidence="8" id="KW-0812">Transmembrane</keyword>
<keyword evidence="2 6" id="KW-0349">Heme</keyword>
<keyword evidence="4" id="KW-0249">Electron transport</keyword>
<organism evidence="10 11">
    <name type="scientific">Eilatimonas milleporae</name>
    <dbReference type="NCBI Taxonomy" id="911205"/>
    <lineage>
        <taxon>Bacteria</taxon>
        <taxon>Pseudomonadati</taxon>
        <taxon>Pseudomonadota</taxon>
        <taxon>Alphaproteobacteria</taxon>
        <taxon>Kordiimonadales</taxon>
        <taxon>Kordiimonadaceae</taxon>
        <taxon>Eilatimonas</taxon>
    </lineage>
</organism>
<dbReference type="AlphaFoldDB" id="A0A3M0BW53"/>
<keyword evidence="5 6" id="KW-0408">Iron</keyword>
<evidence type="ECO:0000313" key="11">
    <source>
        <dbReference type="Proteomes" id="UP000271227"/>
    </source>
</evidence>